<evidence type="ECO:0000313" key="4">
    <source>
        <dbReference type="Proteomes" id="UP000046395"/>
    </source>
</evidence>
<dbReference type="AlphaFoldDB" id="A0A5S6QBC3"/>
<dbReference type="SUPFAM" id="SSF54160">
    <property type="entry name" value="Chromo domain-like"/>
    <property type="match status" value="1"/>
</dbReference>
<dbReference type="WBParaSite" id="TMUE_1000004509.2">
    <property type="protein sequence ID" value="TMUE_1000004509.2"/>
    <property type="gene ID" value="WBGene00302530"/>
</dbReference>
<dbReference type="WBParaSite" id="TMUE_1000004509.1">
    <property type="protein sequence ID" value="TMUE_1000004509.1"/>
    <property type="gene ID" value="WBGene00302530"/>
</dbReference>
<dbReference type="CDD" id="cd00034">
    <property type="entry name" value="CSD"/>
    <property type="match status" value="1"/>
</dbReference>
<dbReference type="Proteomes" id="UP000046395">
    <property type="component" value="Unassembled WGS sequence"/>
</dbReference>
<sequence>MTEESSRSKRVPEKVNAVVESKALAPAVAPTQERVLRPRGERRSVKELFALSQYCQYARAKKRSTNLAARKVAAARTFATKKLVSQCIPKSLLTNPDQQEPCSNSVEPLFIAEEPPFIAEEPSFTAEEPPFSAEEPPFIAEEPPFIAEEPSLNAEEPSTSAAIPDTLESNGFERGLEAEAILAALDITGDEMFLVKFHGQEQLELIPRSTVKNLCPYLVVAFYEARLRLQWDQSGSAPRILSMEDATDT</sequence>
<keyword evidence="4" id="KW-1185">Reference proteome</keyword>
<proteinExistence type="predicted"/>
<evidence type="ECO:0000259" key="3">
    <source>
        <dbReference type="SMART" id="SM00300"/>
    </source>
</evidence>
<feature type="domain" description="Chromo shadow" evidence="3">
    <location>
        <begin position="170"/>
        <end position="232"/>
    </location>
</feature>
<evidence type="ECO:0000313" key="5">
    <source>
        <dbReference type="WBParaSite" id="TMUE_1000004509.1"/>
    </source>
</evidence>
<dbReference type="InterPro" id="IPR008251">
    <property type="entry name" value="Chromo_shadow_dom"/>
</dbReference>
<dbReference type="Gene3D" id="2.40.50.40">
    <property type="match status" value="1"/>
</dbReference>
<dbReference type="Pfam" id="PF01393">
    <property type="entry name" value="Chromo_shadow"/>
    <property type="match status" value="1"/>
</dbReference>
<evidence type="ECO:0000256" key="2">
    <source>
        <dbReference type="ARBA" id="ARBA00023242"/>
    </source>
</evidence>
<reference evidence="5" key="2">
    <citation type="submission" date="2019-12" db="UniProtKB">
        <authorList>
            <consortium name="WormBaseParasite"/>
        </authorList>
    </citation>
    <scope>IDENTIFICATION</scope>
</reference>
<dbReference type="SMART" id="SM00300">
    <property type="entry name" value="ChSh"/>
    <property type="match status" value="1"/>
</dbReference>
<comment type="subcellular location">
    <subcellularLocation>
        <location evidence="1">Nucleus</location>
    </subcellularLocation>
</comment>
<name>A0A5S6QBC3_TRIMR</name>
<evidence type="ECO:0000313" key="6">
    <source>
        <dbReference type="WBParaSite" id="TMUE_1000004509.2"/>
    </source>
</evidence>
<reference evidence="4" key="1">
    <citation type="submission" date="2014-03" db="EMBL/GenBank/DDBJ databases">
        <title>The whipworm genome and dual-species transcriptomics of an intimate host-pathogen interaction.</title>
        <authorList>
            <person name="Foth B.J."/>
            <person name="Tsai I.J."/>
            <person name="Reid A.J."/>
            <person name="Bancroft A.J."/>
            <person name="Nichol S."/>
            <person name="Tracey A."/>
            <person name="Holroyd N."/>
            <person name="Cotton J.A."/>
            <person name="Stanley E.J."/>
            <person name="Zarowiecki M."/>
            <person name="Liu J.Z."/>
            <person name="Huckvale T."/>
            <person name="Cooper P.J."/>
            <person name="Grencis R.K."/>
            <person name="Berriman M."/>
        </authorList>
    </citation>
    <scope>NUCLEOTIDE SEQUENCE [LARGE SCALE GENOMIC DNA]</scope>
    <source>
        <strain evidence="4">Edinburgh</strain>
    </source>
</reference>
<protein>
    <submittedName>
        <fullName evidence="5 6">ChSh domain-containing protein</fullName>
    </submittedName>
</protein>
<evidence type="ECO:0000256" key="1">
    <source>
        <dbReference type="ARBA" id="ARBA00004123"/>
    </source>
</evidence>
<accession>A0A5S6QBC3</accession>
<keyword evidence="2" id="KW-0539">Nucleus</keyword>
<dbReference type="InterPro" id="IPR016197">
    <property type="entry name" value="Chromo-like_dom_sf"/>
</dbReference>
<organism evidence="4 5">
    <name type="scientific">Trichuris muris</name>
    <name type="common">Mouse whipworm</name>
    <dbReference type="NCBI Taxonomy" id="70415"/>
    <lineage>
        <taxon>Eukaryota</taxon>
        <taxon>Metazoa</taxon>
        <taxon>Ecdysozoa</taxon>
        <taxon>Nematoda</taxon>
        <taxon>Enoplea</taxon>
        <taxon>Dorylaimia</taxon>
        <taxon>Trichinellida</taxon>
        <taxon>Trichuridae</taxon>
        <taxon>Trichuris</taxon>
    </lineage>
</organism>
<dbReference type="STRING" id="70415.A0A5S6QBC3"/>
<dbReference type="GO" id="GO:0005634">
    <property type="term" value="C:nucleus"/>
    <property type="evidence" value="ECO:0007669"/>
    <property type="project" value="UniProtKB-SubCell"/>
</dbReference>